<protein>
    <recommendedName>
        <fullName evidence="3">Lipoprotein</fullName>
    </recommendedName>
</protein>
<dbReference type="AlphaFoldDB" id="A0A9W5S3Z2"/>
<organism evidence="1 2">
    <name type="scientific">Paenibacillus darwinianus</name>
    <dbReference type="NCBI Taxonomy" id="1380763"/>
    <lineage>
        <taxon>Bacteria</taxon>
        <taxon>Bacillati</taxon>
        <taxon>Bacillota</taxon>
        <taxon>Bacilli</taxon>
        <taxon>Bacillales</taxon>
        <taxon>Paenibacillaceae</taxon>
        <taxon>Paenibacillus</taxon>
    </lineage>
</organism>
<proteinExistence type="predicted"/>
<evidence type="ECO:0008006" key="3">
    <source>
        <dbReference type="Google" id="ProtNLM"/>
    </source>
</evidence>
<dbReference type="EMBL" id="JFHU01000013">
    <property type="protein sequence ID" value="EXX92190.1"/>
    <property type="molecule type" value="Genomic_DNA"/>
</dbReference>
<keyword evidence="2" id="KW-1185">Reference proteome</keyword>
<dbReference type="RefSeq" id="WP_081793693.1">
    <property type="nucleotide sequence ID" value="NZ_KK082160.1"/>
</dbReference>
<sequence>MGLMNGMVKGMLVLTLTVALSGCLYPKDRLAQNLLPPKEAVRNVQQAIDQYQADNGLLPIKNAEVTTPAYEKFIVDFAKLLRMNYIGDVPAAAFEKGGRYYFLIQNEEDDPTVKLMSVVVFQQINDLQSRVDAYRAANGGLLPVGDEAYPSFRYLDFGKLGGVKTDVRSVYSRQPMNVIVHENGTVYADYGIDVRKAVEEEGGTPPEPGGDLRQLLVAKSDFVPVKSPAYYWVNGDPQASLPRS</sequence>
<dbReference type="Proteomes" id="UP000053750">
    <property type="component" value="Unassembled WGS sequence"/>
</dbReference>
<accession>A0A9W5S3Z2</accession>
<name>A0A9W5S3Z2_9BACL</name>
<dbReference type="OrthoDB" id="2449131at2"/>
<comment type="caution">
    <text evidence="1">The sequence shown here is derived from an EMBL/GenBank/DDBJ whole genome shotgun (WGS) entry which is preliminary data.</text>
</comment>
<gene>
    <name evidence="1" type="ORF">BG53_02290</name>
</gene>
<evidence type="ECO:0000313" key="1">
    <source>
        <dbReference type="EMBL" id="EXX92190.1"/>
    </source>
</evidence>
<evidence type="ECO:0000313" key="2">
    <source>
        <dbReference type="Proteomes" id="UP000053750"/>
    </source>
</evidence>
<reference evidence="1 2" key="1">
    <citation type="submission" date="2014-02" db="EMBL/GenBank/DDBJ databases">
        <title>Genome sequence of Paenibacillus darwinianus reveals adaptive mechanisms for survival in Antarctic soils.</title>
        <authorList>
            <person name="Dsouza M."/>
            <person name="Taylor M.W."/>
            <person name="Turner S.J."/>
            <person name="Aislabie J."/>
        </authorList>
    </citation>
    <scope>NUCLEOTIDE SEQUENCE [LARGE SCALE GENOMIC DNA]</scope>
    <source>
        <strain evidence="1 2">CE1</strain>
    </source>
</reference>